<evidence type="ECO:0000313" key="2">
    <source>
        <dbReference type="EMBL" id="MEX0428361.1"/>
    </source>
</evidence>
<reference evidence="2 3" key="1">
    <citation type="submission" date="2024-07" db="EMBL/GenBank/DDBJ databases">
        <authorList>
            <person name="Lee S."/>
            <person name="Kang M."/>
        </authorList>
    </citation>
    <scope>NUCLEOTIDE SEQUENCE [LARGE SCALE GENOMIC DNA]</scope>
    <source>
        <strain evidence="2 3">DS6</strain>
    </source>
</reference>
<dbReference type="PANTHER" id="PTHR43798">
    <property type="entry name" value="MONOACYLGLYCEROL LIPASE"/>
    <property type="match status" value="1"/>
</dbReference>
<dbReference type="RefSeq" id="WP_367994333.1">
    <property type="nucleotide sequence ID" value="NZ_JBFPJR010000019.1"/>
</dbReference>
<dbReference type="InterPro" id="IPR050266">
    <property type="entry name" value="AB_hydrolase_sf"/>
</dbReference>
<sequence>MTASRRVQVPDGALACEEAGAGPAVVLLHGFSFDRRLWNPLFPALSDGYRVVRYDLRGFGASTPPALGRGHVADLVVLLDDLGIERATLVGLSLGANVALAAALDHPDRVDGLVLASPGLPGHQWSQERPPEAALAVAARHGVEAARRFWLDHPVFASTRAYPPARAALEQMVASFPAHQWRGAPVTPPLPAVADRLGMVETPTLVVNGELDVDGYREIGSLIAHRVPRAAHVTVPAAGHVMCLERPDEFERALRGFLVQLAGAPSVTTPDR</sequence>
<dbReference type="GO" id="GO:0016787">
    <property type="term" value="F:hydrolase activity"/>
    <property type="evidence" value="ECO:0007669"/>
    <property type="project" value="UniProtKB-KW"/>
</dbReference>
<keyword evidence="3" id="KW-1185">Reference proteome</keyword>
<accession>A0ABV3SZI7</accession>
<feature type="domain" description="AB hydrolase-1" evidence="1">
    <location>
        <begin position="23"/>
        <end position="247"/>
    </location>
</feature>
<evidence type="ECO:0000313" key="3">
    <source>
        <dbReference type="Proteomes" id="UP001556631"/>
    </source>
</evidence>
<dbReference type="EMBL" id="JBFPJR010000019">
    <property type="protein sequence ID" value="MEX0428361.1"/>
    <property type="molecule type" value="Genomic_DNA"/>
</dbReference>
<dbReference type="PANTHER" id="PTHR43798:SF33">
    <property type="entry name" value="HYDROLASE, PUTATIVE (AFU_ORTHOLOGUE AFUA_2G14860)-RELATED"/>
    <property type="match status" value="1"/>
</dbReference>
<gene>
    <name evidence="2" type="ORF">AB3X52_12085</name>
</gene>
<name>A0ABV3SZI7_9ACTN</name>
<dbReference type="InterPro" id="IPR029058">
    <property type="entry name" value="AB_hydrolase_fold"/>
</dbReference>
<dbReference type="Proteomes" id="UP001556631">
    <property type="component" value="Unassembled WGS sequence"/>
</dbReference>
<evidence type="ECO:0000259" key="1">
    <source>
        <dbReference type="Pfam" id="PF00561"/>
    </source>
</evidence>
<dbReference type="Gene3D" id="3.40.50.1820">
    <property type="entry name" value="alpha/beta hydrolase"/>
    <property type="match status" value="1"/>
</dbReference>
<proteinExistence type="predicted"/>
<dbReference type="InterPro" id="IPR000073">
    <property type="entry name" value="AB_hydrolase_1"/>
</dbReference>
<dbReference type="PRINTS" id="PR00111">
    <property type="entry name" value="ABHYDROLASE"/>
</dbReference>
<organism evidence="2 3">
    <name type="scientific">Nocardioides eburneus</name>
    <dbReference type="NCBI Taxonomy" id="3231482"/>
    <lineage>
        <taxon>Bacteria</taxon>
        <taxon>Bacillati</taxon>
        <taxon>Actinomycetota</taxon>
        <taxon>Actinomycetes</taxon>
        <taxon>Propionibacteriales</taxon>
        <taxon>Nocardioidaceae</taxon>
        <taxon>Nocardioides</taxon>
    </lineage>
</organism>
<dbReference type="Pfam" id="PF00561">
    <property type="entry name" value="Abhydrolase_1"/>
    <property type="match status" value="1"/>
</dbReference>
<comment type="caution">
    <text evidence="2">The sequence shown here is derived from an EMBL/GenBank/DDBJ whole genome shotgun (WGS) entry which is preliminary data.</text>
</comment>
<keyword evidence="2" id="KW-0378">Hydrolase</keyword>
<dbReference type="SUPFAM" id="SSF53474">
    <property type="entry name" value="alpha/beta-Hydrolases"/>
    <property type="match status" value="1"/>
</dbReference>
<protein>
    <submittedName>
        <fullName evidence="2">Alpha/beta fold hydrolase</fullName>
    </submittedName>
</protein>